<dbReference type="InterPro" id="IPR036822">
    <property type="entry name" value="CutC-like_dom_sf"/>
</dbReference>
<accession>A0A9X2ZP01</accession>
<keyword evidence="4" id="KW-1185">Reference proteome</keyword>
<dbReference type="AlphaFoldDB" id="A0A9X2ZP01"/>
<dbReference type="PANTHER" id="PTHR12598">
    <property type="entry name" value="COPPER HOMEOSTASIS PROTEIN CUTC"/>
    <property type="match status" value="1"/>
</dbReference>
<dbReference type="RefSeq" id="WP_264285568.1">
    <property type="nucleotide sequence ID" value="NZ_JAOZEV010000002.1"/>
</dbReference>
<dbReference type="Gene3D" id="3.20.20.380">
    <property type="entry name" value="Copper homeostasis (CutC) domain"/>
    <property type="match status" value="1"/>
</dbReference>
<keyword evidence="2" id="KW-0963">Cytoplasm</keyword>
<dbReference type="PANTHER" id="PTHR12598:SF0">
    <property type="entry name" value="COPPER HOMEOSTASIS PROTEIN CUTC HOMOLOG"/>
    <property type="match status" value="1"/>
</dbReference>
<dbReference type="SUPFAM" id="SSF110395">
    <property type="entry name" value="CutC-like"/>
    <property type="match status" value="1"/>
</dbReference>
<evidence type="ECO:0000256" key="1">
    <source>
        <dbReference type="ARBA" id="ARBA00007768"/>
    </source>
</evidence>
<dbReference type="Pfam" id="PF03932">
    <property type="entry name" value="CutC"/>
    <property type="match status" value="1"/>
</dbReference>
<comment type="subcellular location">
    <subcellularLocation>
        <location evidence="2">Cytoplasm</location>
    </subcellularLocation>
</comment>
<dbReference type="EMBL" id="JAOZEV010000002">
    <property type="protein sequence ID" value="MCV9931193.1"/>
    <property type="molecule type" value="Genomic_DNA"/>
</dbReference>
<dbReference type="HAMAP" id="MF_00795">
    <property type="entry name" value="CutC"/>
    <property type="match status" value="1"/>
</dbReference>
<sequence length="223" mass="24305">MEKSQLEIACFNLDSVEIAQANGVNRIELCVNMKEGGTTPDLSLVQAAREKATIDLNVIIRPRGGNFIYTDAEFQEMKESIIEYKNCKVDGFVFGNLNADGSVNREQNMVLVNLAYPLPCTFHRAFDVVTDVSKSLEDVITCGFKTILTSGQGKNVEEGIDVLIDVVQKANNRIVIMPGGGLRSTNIGLLKEKLGNTFFHSSAITDSSETASAIEIIALKAKL</sequence>
<dbReference type="GO" id="GO:0005737">
    <property type="term" value="C:cytoplasm"/>
    <property type="evidence" value="ECO:0007669"/>
    <property type="project" value="UniProtKB-SubCell"/>
</dbReference>
<protein>
    <recommendedName>
        <fullName evidence="2">PF03932 family protein CutC</fullName>
    </recommendedName>
</protein>
<comment type="similarity">
    <text evidence="1 2">Belongs to the CutC family.</text>
</comment>
<evidence type="ECO:0000313" key="3">
    <source>
        <dbReference type="EMBL" id="MCV9931193.1"/>
    </source>
</evidence>
<name>A0A9X2ZP01_9FLAO</name>
<dbReference type="GO" id="GO:0005507">
    <property type="term" value="F:copper ion binding"/>
    <property type="evidence" value="ECO:0007669"/>
    <property type="project" value="TreeGrafter"/>
</dbReference>
<reference evidence="3" key="1">
    <citation type="submission" date="2022-10" db="EMBL/GenBank/DDBJ databases">
        <title>Two novel species of Flavobacterium.</title>
        <authorList>
            <person name="Liu Q."/>
            <person name="Xin Y.-H."/>
        </authorList>
    </citation>
    <scope>NUCLEOTIDE SEQUENCE</scope>
    <source>
        <strain evidence="3">LS1R47</strain>
    </source>
</reference>
<evidence type="ECO:0000256" key="2">
    <source>
        <dbReference type="HAMAP-Rule" id="MF_00795"/>
    </source>
</evidence>
<comment type="caution">
    <text evidence="2">Once thought to be involved in copper homeostasis, experiments in E.coli have shown this is not the case.</text>
</comment>
<dbReference type="InterPro" id="IPR005627">
    <property type="entry name" value="CutC-like"/>
</dbReference>
<proteinExistence type="inferred from homology"/>
<gene>
    <name evidence="2" type="primary">cutC</name>
    <name evidence="3" type="ORF">OIU80_02765</name>
</gene>
<evidence type="ECO:0000313" key="4">
    <source>
        <dbReference type="Proteomes" id="UP001151133"/>
    </source>
</evidence>
<dbReference type="Proteomes" id="UP001151133">
    <property type="component" value="Unassembled WGS sequence"/>
</dbReference>
<comment type="caution">
    <text evidence="3">The sequence shown here is derived from an EMBL/GenBank/DDBJ whole genome shotgun (WGS) entry which is preliminary data.</text>
</comment>
<organism evidence="3 4">
    <name type="scientific">Flavobacterium frigoritolerans</name>
    <dbReference type="NCBI Taxonomy" id="2987686"/>
    <lineage>
        <taxon>Bacteria</taxon>
        <taxon>Pseudomonadati</taxon>
        <taxon>Bacteroidota</taxon>
        <taxon>Flavobacteriia</taxon>
        <taxon>Flavobacteriales</taxon>
        <taxon>Flavobacteriaceae</taxon>
        <taxon>Flavobacterium</taxon>
    </lineage>
</organism>